<dbReference type="GO" id="GO:0016787">
    <property type="term" value="F:hydrolase activity"/>
    <property type="evidence" value="ECO:0007669"/>
    <property type="project" value="UniProtKB-KW"/>
</dbReference>
<dbReference type="PROSITE" id="PS50144">
    <property type="entry name" value="MATH"/>
    <property type="match status" value="2"/>
</dbReference>
<dbReference type="EMBL" id="JBBWWQ010000005">
    <property type="protein sequence ID" value="KAK8946688.1"/>
    <property type="molecule type" value="Genomic_DNA"/>
</dbReference>
<dbReference type="PANTHER" id="PTHR46162">
    <property type="entry name" value="TRAF-LIKE FAMILY PROTEIN"/>
    <property type="match status" value="1"/>
</dbReference>
<reference evidence="3 4" key="1">
    <citation type="journal article" date="2022" name="Nat. Plants">
        <title>Genomes of leafy and leafless Platanthera orchids illuminate the evolution of mycoheterotrophy.</title>
        <authorList>
            <person name="Li M.H."/>
            <person name="Liu K.W."/>
            <person name="Li Z."/>
            <person name="Lu H.C."/>
            <person name="Ye Q.L."/>
            <person name="Zhang D."/>
            <person name="Wang J.Y."/>
            <person name="Li Y.F."/>
            <person name="Zhong Z.M."/>
            <person name="Liu X."/>
            <person name="Yu X."/>
            <person name="Liu D.K."/>
            <person name="Tu X.D."/>
            <person name="Liu B."/>
            <person name="Hao Y."/>
            <person name="Liao X.Y."/>
            <person name="Jiang Y.T."/>
            <person name="Sun W.H."/>
            <person name="Chen J."/>
            <person name="Chen Y.Q."/>
            <person name="Ai Y."/>
            <person name="Zhai J.W."/>
            <person name="Wu S.S."/>
            <person name="Zhou Z."/>
            <person name="Hsiao Y.Y."/>
            <person name="Wu W.L."/>
            <person name="Chen Y.Y."/>
            <person name="Lin Y.F."/>
            <person name="Hsu J.L."/>
            <person name="Li C.Y."/>
            <person name="Wang Z.W."/>
            <person name="Zhao X."/>
            <person name="Zhong W.Y."/>
            <person name="Ma X.K."/>
            <person name="Ma L."/>
            <person name="Huang J."/>
            <person name="Chen G.Z."/>
            <person name="Huang M.Z."/>
            <person name="Huang L."/>
            <person name="Peng D.H."/>
            <person name="Luo Y.B."/>
            <person name="Zou S.Q."/>
            <person name="Chen S.P."/>
            <person name="Lan S."/>
            <person name="Tsai W.C."/>
            <person name="Van de Peer Y."/>
            <person name="Liu Z.J."/>
        </authorList>
    </citation>
    <scope>NUCLEOTIDE SEQUENCE [LARGE SCALE GENOMIC DNA]</scope>
    <source>
        <strain evidence="3">Lor287</strain>
    </source>
</reference>
<dbReference type="InterPro" id="IPR008974">
    <property type="entry name" value="TRAF-like"/>
</dbReference>
<dbReference type="Gene3D" id="2.60.210.10">
    <property type="entry name" value="Apoptosis, Tumor Necrosis Factor Receptor Associated Protein 2, Chain A"/>
    <property type="match status" value="2"/>
</dbReference>
<organism evidence="3 4">
    <name type="scientific">Platanthera zijinensis</name>
    <dbReference type="NCBI Taxonomy" id="2320716"/>
    <lineage>
        <taxon>Eukaryota</taxon>
        <taxon>Viridiplantae</taxon>
        <taxon>Streptophyta</taxon>
        <taxon>Embryophyta</taxon>
        <taxon>Tracheophyta</taxon>
        <taxon>Spermatophyta</taxon>
        <taxon>Magnoliopsida</taxon>
        <taxon>Liliopsida</taxon>
        <taxon>Asparagales</taxon>
        <taxon>Orchidaceae</taxon>
        <taxon>Orchidoideae</taxon>
        <taxon>Orchideae</taxon>
        <taxon>Orchidinae</taxon>
        <taxon>Platanthera</taxon>
    </lineage>
</organism>
<evidence type="ECO:0000256" key="1">
    <source>
        <dbReference type="SAM" id="MobiDB-lite"/>
    </source>
</evidence>
<feature type="domain" description="MATH" evidence="2">
    <location>
        <begin position="56"/>
        <end position="183"/>
    </location>
</feature>
<dbReference type="Pfam" id="PF22486">
    <property type="entry name" value="MATH_2"/>
    <property type="match status" value="2"/>
</dbReference>
<evidence type="ECO:0000313" key="3">
    <source>
        <dbReference type="EMBL" id="KAK8946688.1"/>
    </source>
</evidence>
<dbReference type="AlphaFoldDB" id="A0AAP0BPW8"/>
<comment type="caution">
    <text evidence="3">The sequence shown here is derived from an EMBL/GenBank/DDBJ whole genome shotgun (WGS) entry which is preliminary data.</text>
</comment>
<dbReference type="SUPFAM" id="SSF49599">
    <property type="entry name" value="TRAF domain-like"/>
    <property type="match status" value="2"/>
</dbReference>
<keyword evidence="4" id="KW-1185">Reference proteome</keyword>
<accession>A0AAP0BPW8</accession>
<dbReference type="Proteomes" id="UP001418222">
    <property type="component" value="Unassembled WGS sequence"/>
</dbReference>
<evidence type="ECO:0000259" key="2">
    <source>
        <dbReference type="PROSITE" id="PS50144"/>
    </source>
</evidence>
<dbReference type="InterPro" id="IPR002083">
    <property type="entry name" value="MATH/TRAF_dom"/>
</dbReference>
<protein>
    <submittedName>
        <fullName evidence="3">Ubiquitin carboxyl-terminal hydrolase 12</fullName>
    </submittedName>
</protein>
<gene>
    <name evidence="3" type="primary">UBP12</name>
    <name evidence="3" type="ORF">KSP39_PZI006777</name>
</gene>
<dbReference type="CDD" id="cd00121">
    <property type="entry name" value="MATH"/>
    <property type="match status" value="2"/>
</dbReference>
<feature type="domain" description="MATH" evidence="2">
    <location>
        <begin position="203"/>
        <end position="325"/>
    </location>
</feature>
<dbReference type="PANTHER" id="PTHR46162:SF2">
    <property type="entry name" value="ANKYRIN REPEAT-CONTAINING PROTEIN-RELATED"/>
    <property type="match status" value="1"/>
</dbReference>
<feature type="region of interest" description="Disordered" evidence="1">
    <location>
        <begin position="1"/>
        <end position="27"/>
    </location>
</feature>
<keyword evidence="3" id="KW-0378">Hydrolase</keyword>
<sequence>MLFSKLFSGRKGKESTHTTPCHRGGHGRGHINIKALPSAKPLGGFASEFTVKNPSAYDFLWMIKSFSKVVGDDEGRLVSGRFGSNGYSWKLVMYPNGNIVNGQISLYLMLTEASSYSYESVFKVSYELFIFDQNTGGTLSKKGENFGEVMDEMGFRSMIDLKTFNDPSNGYLVKNTCMFSVKILQHVFIQTPIERVRPMELVSHEYSWKIENFSKMDKKTCRDKKFTAGDYLWSLRIFQGKDQNVALYMHYHGSIHDPSVEKVSVEFTLSIIDQIDGNHNKMTYNGVLKSDGHARGRNDHISLKYFNDPTQGFIVNETCIIEAKIIVHALVE</sequence>
<name>A0AAP0BPW8_9ASPA</name>
<evidence type="ECO:0000313" key="4">
    <source>
        <dbReference type="Proteomes" id="UP001418222"/>
    </source>
</evidence>
<proteinExistence type="predicted"/>